<accession>A0A067QGQ5</accession>
<dbReference type="Pfam" id="PF05699">
    <property type="entry name" value="Dimer_Tnp_hAT"/>
    <property type="match status" value="1"/>
</dbReference>
<feature type="chain" id="PRO_5001644010" description="HAT C-terminal dimerisation domain-containing protein" evidence="1">
    <location>
        <begin position="21"/>
        <end position="55"/>
    </location>
</feature>
<name>A0A067QGQ5_9AGAM</name>
<dbReference type="InterPro" id="IPR012337">
    <property type="entry name" value="RNaseH-like_sf"/>
</dbReference>
<dbReference type="SUPFAM" id="SSF53098">
    <property type="entry name" value="Ribonuclease H-like"/>
    <property type="match status" value="1"/>
</dbReference>
<dbReference type="GO" id="GO:0046983">
    <property type="term" value="F:protein dimerization activity"/>
    <property type="evidence" value="ECO:0007669"/>
    <property type="project" value="InterPro"/>
</dbReference>
<evidence type="ECO:0000256" key="1">
    <source>
        <dbReference type="SAM" id="SignalP"/>
    </source>
</evidence>
<dbReference type="HOGENOM" id="CLU_009123_15_3_1"/>
<proteinExistence type="predicted"/>
<sequence>NAHWFLTWASLAWDYLAIMATSVSSERAFSSASITITKRRNRLKGGIVEALQALK</sequence>
<evidence type="ECO:0000313" key="4">
    <source>
        <dbReference type="Proteomes" id="UP000027265"/>
    </source>
</evidence>
<dbReference type="Proteomes" id="UP000027265">
    <property type="component" value="Unassembled WGS sequence"/>
</dbReference>
<dbReference type="EMBL" id="KL197712">
    <property type="protein sequence ID" value="KDQ61786.1"/>
    <property type="molecule type" value="Genomic_DNA"/>
</dbReference>
<keyword evidence="4" id="KW-1185">Reference proteome</keyword>
<feature type="domain" description="HAT C-terminal dimerisation" evidence="2">
    <location>
        <begin position="7"/>
        <end position="54"/>
    </location>
</feature>
<dbReference type="AlphaFoldDB" id="A0A067QGQ5"/>
<keyword evidence="1" id="KW-0732">Signal</keyword>
<protein>
    <recommendedName>
        <fullName evidence="2">HAT C-terminal dimerisation domain-containing protein</fullName>
    </recommendedName>
</protein>
<evidence type="ECO:0000259" key="2">
    <source>
        <dbReference type="Pfam" id="PF05699"/>
    </source>
</evidence>
<dbReference type="InParanoid" id="A0A067QGQ5"/>
<evidence type="ECO:0000313" key="3">
    <source>
        <dbReference type="EMBL" id="KDQ61786.1"/>
    </source>
</evidence>
<feature type="non-terminal residue" evidence="3">
    <location>
        <position position="55"/>
    </location>
</feature>
<feature type="signal peptide" evidence="1">
    <location>
        <begin position="1"/>
        <end position="20"/>
    </location>
</feature>
<organism evidence="3 4">
    <name type="scientific">Jaapia argillacea MUCL 33604</name>
    <dbReference type="NCBI Taxonomy" id="933084"/>
    <lineage>
        <taxon>Eukaryota</taxon>
        <taxon>Fungi</taxon>
        <taxon>Dikarya</taxon>
        <taxon>Basidiomycota</taxon>
        <taxon>Agaricomycotina</taxon>
        <taxon>Agaricomycetes</taxon>
        <taxon>Agaricomycetidae</taxon>
        <taxon>Jaapiales</taxon>
        <taxon>Jaapiaceae</taxon>
        <taxon>Jaapia</taxon>
    </lineage>
</organism>
<feature type="non-terminal residue" evidence="3">
    <location>
        <position position="1"/>
    </location>
</feature>
<reference evidence="4" key="1">
    <citation type="journal article" date="2014" name="Proc. Natl. Acad. Sci. U.S.A.">
        <title>Extensive sampling of basidiomycete genomes demonstrates inadequacy of the white-rot/brown-rot paradigm for wood decay fungi.</title>
        <authorList>
            <person name="Riley R."/>
            <person name="Salamov A.A."/>
            <person name="Brown D.W."/>
            <person name="Nagy L.G."/>
            <person name="Floudas D."/>
            <person name="Held B.W."/>
            <person name="Levasseur A."/>
            <person name="Lombard V."/>
            <person name="Morin E."/>
            <person name="Otillar R."/>
            <person name="Lindquist E.A."/>
            <person name="Sun H."/>
            <person name="LaButti K.M."/>
            <person name="Schmutz J."/>
            <person name="Jabbour D."/>
            <person name="Luo H."/>
            <person name="Baker S.E."/>
            <person name="Pisabarro A.G."/>
            <person name="Walton J.D."/>
            <person name="Blanchette R.A."/>
            <person name="Henrissat B."/>
            <person name="Martin F."/>
            <person name="Cullen D."/>
            <person name="Hibbett D.S."/>
            <person name="Grigoriev I.V."/>
        </authorList>
    </citation>
    <scope>NUCLEOTIDE SEQUENCE [LARGE SCALE GENOMIC DNA]</scope>
    <source>
        <strain evidence="4">MUCL 33604</strain>
    </source>
</reference>
<dbReference type="InterPro" id="IPR008906">
    <property type="entry name" value="HATC_C_dom"/>
</dbReference>
<gene>
    <name evidence="3" type="ORF">JAAARDRAFT_104957</name>
</gene>